<dbReference type="SUPFAM" id="SSF46689">
    <property type="entry name" value="Homeodomain-like"/>
    <property type="match status" value="1"/>
</dbReference>
<dbReference type="SUPFAM" id="SSF57903">
    <property type="entry name" value="FYVE/PHD zinc finger"/>
    <property type="match status" value="1"/>
</dbReference>
<evidence type="ECO:0000259" key="4">
    <source>
        <dbReference type="Pfam" id="PF03184"/>
    </source>
</evidence>
<dbReference type="InterPro" id="IPR007889">
    <property type="entry name" value="HTH_Psq"/>
</dbReference>
<evidence type="ECO:0000256" key="1">
    <source>
        <dbReference type="ARBA" id="ARBA00004123"/>
    </source>
</evidence>
<dbReference type="Pfam" id="PF03184">
    <property type="entry name" value="DDE_1"/>
    <property type="match status" value="1"/>
</dbReference>
<dbReference type="Proteomes" id="UP001153954">
    <property type="component" value="Unassembled WGS sequence"/>
</dbReference>
<comment type="caution">
    <text evidence="6">The sequence shown here is derived from an EMBL/GenBank/DDBJ whole genome shotgun (WGS) entry which is preliminary data.</text>
</comment>
<evidence type="ECO:0008006" key="8">
    <source>
        <dbReference type="Google" id="ProtNLM"/>
    </source>
</evidence>
<keyword evidence="2" id="KW-0175">Coiled coil</keyword>
<organism evidence="6 7">
    <name type="scientific">Euphydryas editha</name>
    <name type="common">Edith's checkerspot</name>
    <dbReference type="NCBI Taxonomy" id="104508"/>
    <lineage>
        <taxon>Eukaryota</taxon>
        <taxon>Metazoa</taxon>
        <taxon>Ecdysozoa</taxon>
        <taxon>Arthropoda</taxon>
        <taxon>Hexapoda</taxon>
        <taxon>Insecta</taxon>
        <taxon>Pterygota</taxon>
        <taxon>Neoptera</taxon>
        <taxon>Endopterygota</taxon>
        <taxon>Lepidoptera</taxon>
        <taxon>Glossata</taxon>
        <taxon>Ditrysia</taxon>
        <taxon>Papilionoidea</taxon>
        <taxon>Nymphalidae</taxon>
        <taxon>Nymphalinae</taxon>
        <taxon>Euphydryas</taxon>
    </lineage>
</organism>
<dbReference type="CDD" id="cd15489">
    <property type="entry name" value="PHD_SF"/>
    <property type="match status" value="1"/>
</dbReference>
<name>A0AAU9V0V3_EUPED</name>
<proteinExistence type="predicted"/>
<feature type="domain" description="DDE-1" evidence="4">
    <location>
        <begin position="211"/>
        <end position="384"/>
    </location>
</feature>
<evidence type="ECO:0000256" key="3">
    <source>
        <dbReference type="SAM" id="MobiDB-lite"/>
    </source>
</evidence>
<dbReference type="Pfam" id="PF05225">
    <property type="entry name" value="HTH_psq"/>
    <property type="match status" value="1"/>
</dbReference>
<protein>
    <recommendedName>
        <fullName evidence="8">HTH CENPB-type domain-containing protein</fullName>
    </recommendedName>
</protein>
<sequence>MPRKYIRKTETRYKIEDLRRAVEEVKNKRLTLGKAAAQFSIPKTTLFKQLKETVVKTPKKGRYAVFNYEQEQQLEKYIIECCKSFYGITPSSLRRIAFRFAEANKLKHNFNKSTQLAGKDWYYGFMARHPSISLRMPEATSLNRITAFNATEVNLFFDQLKMIQTKHNIPSHRIFNVDETGISTVQKNYKVLAPKGLKQIGKATSEERGVTTTVVCAVSASGIYVPPMFIFKRKRMNELLVKGCNNDMVATVSDSGWINESIFIDYLRHFISFVKPTKEDPVLLILDNHEIHISLGAYELCQNSLGEHGLHVVSLPPHVSHKMQPLDLTIFSSLKMAYNKECELYMVNNPGKRISQYEVGELFTKAFNKTANISKAISGFRAAGIYPIDPDRFKDSFECSLYDQTDISQTQTSGISEATTAQNLAGPVDTAKLNQTPPMQISQDTTITSIPENDKDVSVTTVSTPVSSTHVPLSKVTNMPVIPHTRTTSTRQNKKHAQILSSSPLKTQLEEKQKRQSTRNYKKEKSPTKKTEKKKVQKKKKDKEIKILKKVVGGNENDEEYFCIICNDKYESPPTEDCIMCSICELWAHEQCTTGETNKGFVCDLCHGIKL</sequence>
<gene>
    <name evidence="6" type="ORF">EEDITHA_LOCUS19287</name>
</gene>
<evidence type="ECO:0000313" key="7">
    <source>
        <dbReference type="Proteomes" id="UP001153954"/>
    </source>
</evidence>
<dbReference type="InterPro" id="IPR004875">
    <property type="entry name" value="DDE_SF_endonuclease_dom"/>
</dbReference>
<dbReference type="InterPro" id="IPR011011">
    <property type="entry name" value="Znf_FYVE_PHD"/>
</dbReference>
<accession>A0AAU9V0V3</accession>
<dbReference type="Gene3D" id="1.10.10.60">
    <property type="entry name" value="Homeodomain-like"/>
    <property type="match status" value="1"/>
</dbReference>
<dbReference type="PANTHER" id="PTHR19303:SF74">
    <property type="entry name" value="POGO TRANSPOSABLE ELEMENT WITH KRAB DOMAIN"/>
    <property type="match status" value="1"/>
</dbReference>
<keyword evidence="7" id="KW-1185">Reference proteome</keyword>
<feature type="compositionally biased region" description="Basic and acidic residues" evidence="3">
    <location>
        <begin position="521"/>
        <end position="530"/>
    </location>
</feature>
<dbReference type="InterPro" id="IPR009057">
    <property type="entry name" value="Homeodomain-like_sf"/>
</dbReference>
<dbReference type="InterPro" id="IPR050863">
    <property type="entry name" value="CenT-Element_Derived"/>
</dbReference>
<dbReference type="GO" id="GO:0003677">
    <property type="term" value="F:DNA binding"/>
    <property type="evidence" value="ECO:0007669"/>
    <property type="project" value="InterPro"/>
</dbReference>
<evidence type="ECO:0000313" key="6">
    <source>
        <dbReference type="EMBL" id="CAH2104967.1"/>
    </source>
</evidence>
<comment type="subcellular location">
    <subcellularLocation>
        <location evidence="1">Nucleus</location>
    </subcellularLocation>
</comment>
<feature type="coiled-coil region" evidence="2">
    <location>
        <begin position="8"/>
        <end position="35"/>
    </location>
</feature>
<dbReference type="AlphaFoldDB" id="A0AAU9V0V3"/>
<evidence type="ECO:0000259" key="5">
    <source>
        <dbReference type="Pfam" id="PF05225"/>
    </source>
</evidence>
<dbReference type="EMBL" id="CAKOGL010000027">
    <property type="protein sequence ID" value="CAH2104967.1"/>
    <property type="molecule type" value="Genomic_DNA"/>
</dbReference>
<dbReference type="GO" id="GO:0005634">
    <property type="term" value="C:nucleus"/>
    <property type="evidence" value="ECO:0007669"/>
    <property type="project" value="UniProtKB-SubCell"/>
</dbReference>
<reference evidence="6" key="1">
    <citation type="submission" date="2022-03" db="EMBL/GenBank/DDBJ databases">
        <authorList>
            <person name="Tunstrom K."/>
        </authorList>
    </citation>
    <scope>NUCLEOTIDE SEQUENCE</scope>
</reference>
<feature type="domain" description="HTH psq-type" evidence="5">
    <location>
        <begin position="16"/>
        <end position="52"/>
    </location>
</feature>
<evidence type="ECO:0000256" key="2">
    <source>
        <dbReference type="SAM" id="Coils"/>
    </source>
</evidence>
<dbReference type="PANTHER" id="PTHR19303">
    <property type="entry name" value="TRANSPOSON"/>
    <property type="match status" value="1"/>
</dbReference>
<feature type="region of interest" description="Disordered" evidence="3">
    <location>
        <begin position="478"/>
        <end position="539"/>
    </location>
</feature>